<dbReference type="Proteomes" id="UP000694701">
    <property type="component" value="Unplaced"/>
</dbReference>
<evidence type="ECO:0000313" key="13">
    <source>
        <dbReference type="Ensembl" id="ENSCCRP00020057065.1"/>
    </source>
</evidence>
<dbReference type="GO" id="GO:0048731">
    <property type="term" value="P:system development"/>
    <property type="evidence" value="ECO:0007669"/>
    <property type="project" value="UniProtKB-ARBA"/>
</dbReference>
<comment type="subcellular location">
    <subcellularLocation>
        <location evidence="1">Cytoplasm</location>
        <location evidence="1">Cytoskeleton</location>
    </subcellularLocation>
</comment>
<dbReference type="PANTHER" id="PTHR47968">
    <property type="entry name" value="CENTROMERE PROTEIN E"/>
    <property type="match status" value="1"/>
</dbReference>
<feature type="coiled-coil region" evidence="11">
    <location>
        <begin position="549"/>
        <end position="673"/>
    </location>
</feature>
<dbReference type="PROSITE" id="PS00411">
    <property type="entry name" value="KINESIN_MOTOR_1"/>
    <property type="match status" value="1"/>
</dbReference>
<dbReference type="InterPro" id="IPR036961">
    <property type="entry name" value="Kinesin_motor_dom_sf"/>
</dbReference>
<feature type="coiled-coil region" evidence="11">
    <location>
        <begin position="331"/>
        <end position="372"/>
    </location>
</feature>
<keyword evidence="8" id="KW-0206">Cytoskeleton</keyword>
<keyword evidence="6 11" id="KW-0175">Coiled coil</keyword>
<dbReference type="GO" id="GO:0008017">
    <property type="term" value="F:microtubule binding"/>
    <property type="evidence" value="ECO:0007669"/>
    <property type="project" value="InterPro"/>
</dbReference>
<comment type="similarity">
    <text evidence="9 10">Belongs to the TRAFAC class myosin-kinesin ATPase superfamily. Kinesin family.</text>
</comment>
<keyword evidence="4 9" id="KW-0547">Nucleotide-binding</keyword>
<dbReference type="GO" id="GO:0005524">
    <property type="term" value="F:ATP binding"/>
    <property type="evidence" value="ECO:0007669"/>
    <property type="project" value="UniProtKB-UniRule"/>
</dbReference>
<feature type="domain" description="Kinesin motor" evidence="12">
    <location>
        <begin position="9"/>
        <end position="326"/>
    </location>
</feature>
<dbReference type="GO" id="GO:0005874">
    <property type="term" value="C:microtubule"/>
    <property type="evidence" value="ECO:0007669"/>
    <property type="project" value="UniProtKB-KW"/>
</dbReference>
<feature type="binding site" evidence="9">
    <location>
        <begin position="86"/>
        <end position="93"/>
    </location>
    <ligand>
        <name>ATP</name>
        <dbReference type="ChEBI" id="CHEBI:30616"/>
    </ligand>
</feature>
<evidence type="ECO:0000256" key="8">
    <source>
        <dbReference type="ARBA" id="ARBA00023212"/>
    </source>
</evidence>
<keyword evidence="7 9" id="KW-0505">Motor protein</keyword>
<dbReference type="CDD" id="cd01369">
    <property type="entry name" value="KISc_KHC_KIF5"/>
    <property type="match status" value="1"/>
</dbReference>
<dbReference type="Ensembl" id="ENSCCRT00020062917.1">
    <property type="protein sequence ID" value="ENSCCRP00020057065.1"/>
    <property type="gene ID" value="ENSCCRG00020025852.1"/>
</dbReference>
<keyword evidence="2" id="KW-0963">Cytoplasm</keyword>
<dbReference type="FunFam" id="3.40.850.10:FF:000009">
    <property type="entry name" value="Kinesin-like protein"/>
    <property type="match status" value="1"/>
</dbReference>
<dbReference type="Gene3D" id="6.10.250.1590">
    <property type="match status" value="1"/>
</dbReference>
<accession>A0A8C2HMW7</accession>
<evidence type="ECO:0000256" key="6">
    <source>
        <dbReference type="ARBA" id="ARBA00023054"/>
    </source>
</evidence>
<evidence type="ECO:0000256" key="1">
    <source>
        <dbReference type="ARBA" id="ARBA00004245"/>
    </source>
</evidence>
<keyword evidence="5 9" id="KW-0067">ATP-binding</keyword>
<feature type="coiled-coil region" evidence="11">
    <location>
        <begin position="421"/>
        <end position="494"/>
    </location>
</feature>
<dbReference type="GO" id="GO:0003777">
    <property type="term" value="F:microtubule motor activity"/>
    <property type="evidence" value="ECO:0007669"/>
    <property type="project" value="InterPro"/>
</dbReference>
<organism evidence="13 14">
    <name type="scientific">Cyprinus carpio</name>
    <name type="common">Common carp</name>
    <dbReference type="NCBI Taxonomy" id="7962"/>
    <lineage>
        <taxon>Eukaryota</taxon>
        <taxon>Metazoa</taxon>
        <taxon>Chordata</taxon>
        <taxon>Craniata</taxon>
        <taxon>Vertebrata</taxon>
        <taxon>Euteleostomi</taxon>
        <taxon>Actinopterygii</taxon>
        <taxon>Neopterygii</taxon>
        <taxon>Teleostei</taxon>
        <taxon>Ostariophysi</taxon>
        <taxon>Cypriniformes</taxon>
        <taxon>Cyprinidae</taxon>
        <taxon>Cyprininae</taxon>
        <taxon>Cyprinus</taxon>
    </lineage>
</organism>
<name>A0A8C2HMW7_CYPCA</name>
<dbReference type="Gene3D" id="3.40.850.10">
    <property type="entry name" value="Kinesin motor domain"/>
    <property type="match status" value="1"/>
</dbReference>
<evidence type="ECO:0000256" key="3">
    <source>
        <dbReference type="ARBA" id="ARBA00022701"/>
    </source>
</evidence>
<evidence type="ECO:0000313" key="14">
    <source>
        <dbReference type="Proteomes" id="UP000694701"/>
    </source>
</evidence>
<dbReference type="PANTHER" id="PTHR47968:SF36">
    <property type="entry name" value="KINESIN HEAVY CHAIN ISOFORM X1"/>
    <property type="match status" value="1"/>
</dbReference>
<dbReference type="GO" id="GO:0007018">
    <property type="term" value="P:microtubule-based movement"/>
    <property type="evidence" value="ECO:0007669"/>
    <property type="project" value="InterPro"/>
</dbReference>
<dbReference type="Pfam" id="PF00225">
    <property type="entry name" value="Kinesin"/>
    <property type="match status" value="1"/>
</dbReference>
<dbReference type="InterPro" id="IPR027640">
    <property type="entry name" value="Kinesin-like_fam"/>
</dbReference>
<dbReference type="AlphaFoldDB" id="A0A8C2HMW7"/>
<keyword evidence="3 10" id="KW-0493">Microtubule</keyword>
<dbReference type="SUPFAM" id="SSF52540">
    <property type="entry name" value="P-loop containing nucleoside triphosphate hydrolases"/>
    <property type="match status" value="1"/>
</dbReference>
<evidence type="ECO:0000256" key="4">
    <source>
        <dbReference type="ARBA" id="ARBA00022741"/>
    </source>
</evidence>
<proteinExistence type="inferred from homology"/>
<dbReference type="SMART" id="SM00129">
    <property type="entry name" value="KISc"/>
    <property type="match status" value="1"/>
</dbReference>
<evidence type="ECO:0000256" key="5">
    <source>
        <dbReference type="ARBA" id="ARBA00022840"/>
    </source>
</evidence>
<dbReference type="PRINTS" id="PR00380">
    <property type="entry name" value="KINESINHEAVY"/>
</dbReference>
<dbReference type="InterPro" id="IPR059182">
    <property type="entry name" value="Khc_C"/>
</dbReference>
<reference evidence="13" key="1">
    <citation type="submission" date="2025-08" db="UniProtKB">
        <authorList>
            <consortium name="Ensembl"/>
        </authorList>
    </citation>
    <scope>IDENTIFICATION</scope>
</reference>
<dbReference type="CDD" id="cd23649">
    <property type="entry name" value="Khc_CBD_cc"/>
    <property type="match status" value="1"/>
</dbReference>
<feature type="coiled-coil region" evidence="11">
    <location>
        <begin position="699"/>
        <end position="779"/>
    </location>
</feature>
<evidence type="ECO:0000256" key="7">
    <source>
        <dbReference type="ARBA" id="ARBA00023175"/>
    </source>
</evidence>
<protein>
    <recommendedName>
        <fullName evidence="10">Kinesin-like protein</fullName>
    </recommendedName>
</protein>
<evidence type="ECO:0000256" key="2">
    <source>
        <dbReference type="ARBA" id="ARBA00022490"/>
    </source>
</evidence>
<evidence type="ECO:0000259" key="12">
    <source>
        <dbReference type="PROSITE" id="PS50067"/>
    </source>
</evidence>
<dbReference type="InterPro" id="IPR001752">
    <property type="entry name" value="Kinesin_motor_dom"/>
</dbReference>
<dbReference type="PROSITE" id="PS50067">
    <property type="entry name" value="KINESIN_MOTOR_2"/>
    <property type="match status" value="1"/>
</dbReference>
<sequence>MTDAVAECNIKVLCRFRPLNQAEVLRGDRFLPTFQGDDTVIIGGKPYAFDHVFPTNTTQEQVYNTCAKQIVKDVLGGYNGTIFAYGQTSSGKTHTMEGKLHDPQQMGIIPRIAEDIFNHIFSMDENLEFHIKVSYFEIYMEKIRDLLDVTKTNLSVHEDKNRVPYVKGCTERFVSSPEEVMDVIDEGKSNRHVAVTNMNEHSSRSHSIFLINIKQEHVETEQKLCGKLYLVDLAGSEKVSKTGAAGAVLDEAKNINKSLSSLGNVISALAEGTTHVPYRDSKMTRILQDSLGGNCRTTMFICCSPSSYNDAETKSTLMFGQRAKTIKNAASINLELTAEQWKRKYEKEKEKNKGMRDTIQRLELELRRWRNGEPLHCSDESSPLYLYSADDEINLQCQLVEKMKEQILDQDELLASSRGDSDKVQTELGRLQTESESAKSEVREVLQALEELAVNYDQKSQEVEEKNLHNKQLAEQLSLKMANLMELEAELTQMHEVSSQQRKRIADVLNGLMKDLSEFSAIVGNGEIKLPVEISGAIEEEFTVARLYISKIKSEVKSMVKRCRQLENMQLECHRKMEETSRELSSCQLLISQHEAKIRSLTEYMQNVEHKKRQLEDNYDALSEEFFMLQNSALHAESRQTQLSRLRDEINEKQRLNDELTESARELQTLHNLRKLFVQDLTTRVKKSTEIGPDDSGGSNTQKQKISFLENNLDQLTKVHKQLVRDNADLRCELPKLEKRLRSTAERVRALETALKDAKQGAMNDRRRYQQEVERIRDAMRLRYPTRRSNAAQIAKPVRPGHHVAAMSPSSFSYTSTRASKPATSYSNALFQQEEQAALQKTNT</sequence>
<evidence type="ECO:0000256" key="9">
    <source>
        <dbReference type="PROSITE-ProRule" id="PRU00283"/>
    </source>
</evidence>
<evidence type="ECO:0000256" key="11">
    <source>
        <dbReference type="SAM" id="Coils"/>
    </source>
</evidence>
<dbReference type="InterPro" id="IPR019821">
    <property type="entry name" value="Kinesin_motor_CS"/>
</dbReference>
<dbReference type="InterPro" id="IPR027417">
    <property type="entry name" value="P-loop_NTPase"/>
</dbReference>
<evidence type="ECO:0000256" key="10">
    <source>
        <dbReference type="RuleBase" id="RU000394"/>
    </source>
</evidence>